<dbReference type="PROSITE" id="PS50102">
    <property type="entry name" value="RRM"/>
    <property type="match status" value="1"/>
</dbReference>
<evidence type="ECO:0000256" key="5">
    <source>
        <dbReference type="SAM" id="MobiDB-lite"/>
    </source>
</evidence>
<evidence type="ECO:0000259" key="7">
    <source>
        <dbReference type="PROSITE" id="PS50961"/>
    </source>
</evidence>
<dbReference type="PROSITE" id="PS50961">
    <property type="entry name" value="HTH_LA"/>
    <property type="match status" value="1"/>
</dbReference>
<dbReference type="Pfam" id="PF05383">
    <property type="entry name" value="La"/>
    <property type="match status" value="1"/>
</dbReference>
<feature type="compositionally biased region" description="Basic and acidic residues" evidence="5">
    <location>
        <begin position="355"/>
        <end position="413"/>
    </location>
</feature>
<dbReference type="InterPro" id="IPR035979">
    <property type="entry name" value="RBD_domain_sf"/>
</dbReference>
<dbReference type="Pfam" id="PF00076">
    <property type="entry name" value="RRM_1"/>
    <property type="match status" value="1"/>
</dbReference>
<dbReference type="InterPro" id="IPR045180">
    <property type="entry name" value="La_dom_prot"/>
</dbReference>
<dbReference type="GO" id="GO:1990904">
    <property type="term" value="C:ribonucleoprotein complex"/>
    <property type="evidence" value="ECO:0007669"/>
    <property type="project" value="InterPro"/>
</dbReference>
<dbReference type="AlphaFoldDB" id="A0A0G2FTQ4"/>
<keyword evidence="2 4" id="KW-0694">RNA-binding</keyword>
<proteinExistence type="predicted"/>
<gene>
    <name evidence="8" type="ORF">UCDDA912_g02436</name>
</gene>
<dbReference type="OrthoDB" id="439993at2759"/>
<reference evidence="8 9" key="2">
    <citation type="submission" date="2015-05" db="EMBL/GenBank/DDBJ databases">
        <authorList>
            <person name="Morales-Cruz A."/>
            <person name="Amrine K.C."/>
            <person name="Cantu D."/>
        </authorList>
    </citation>
    <scope>NUCLEOTIDE SEQUENCE [LARGE SCALE GENOMIC DNA]</scope>
    <source>
        <strain evidence="8">DA912</strain>
    </source>
</reference>
<evidence type="ECO:0000256" key="2">
    <source>
        <dbReference type="ARBA" id="ARBA00022884"/>
    </source>
</evidence>
<comment type="subcellular location">
    <subcellularLocation>
        <location evidence="1">Nucleus</location>
    </subcellularLocation>
</comment>
<keyword evidence="9" id="KW-1185">Reference proteome</keyword>
<evidence type="ECO:0000313" key="8">
    <source>
        <dbReference type="EMBL" id="KKY37547.1"/>
    </source>
</evidence>
<dbReference type="PANTHER" id="PTHR22792:SF140">
    <property type="entry name" value="ACHILLES, ISOFORM A"/>
    <property type="match status" value="1"/>
</dbReference>
<dbReference type="InterPro" id="IPR036388">
    <property type="entry name" value="WH-like_DNA-bd_sf"/>
</dbReference>
<dbReference type="STRING" id="1214573.A0A0G2FTQ4"/>
<name>A0A0G2FTQ4_9PEZI</name>
<keyword evidence="3" id="KW-0539">Nucleus</keyword>
<dbReference type="InterPro" id="IPR000504">
    <property type="entry name" value="RRM_dom"/>
</dbReference>
<dbReference type="GO" id="GO:0006396">
    <property type="term" value="P:RNA processing"/>
    <property type="evidence" value="ECO:0007669"/>
    <property type="project" value="InterPro"/>
</dbReference>
<dbReference type="SMART" id="SM00360">
    <property type="entry name" value="RRM"/>
    <property type="match status" value="1"/>
</dbReference>
<evidence type="ECO:0000256" key="3">
    <source>
        <dbReference type="ARBA" id="ARBA00023242"/>
    </source>
</evidence>
<dbReference type="SMART" id="SM00715">
    <property type="entry name" value="LA"/>
    <property type="match status" value="1"/>
</dbReference>
<feature type="domain" description="HTH La-type RNA-binding" evidence="7">
    <location>
        <begin position="103"/>
        <end position="193"/>
    </location>
</feature>
<dbReference type="GO" id="GO:0003729">
    <property type="term" value="F:mRNA binding"/>
    <property type="evidence" value="ECO:0007669"/>
    <property type="project" value="TreeGrafter"/>
</dbReference>
<evidence type="ECO:0000256" key="4">
    <source>
        <dbReference type="PROSITE-ProRule" id="PRU00332"/>
    </source>
</evidence>
<feature type="region of interest" description="Disordered" evidence="5">
    <location>
        <begin position="1"/>
        <end position="104"/>
    </location>
</feature>
<dbReference type="InterPro" id="IPR036390">
    <property type="entry name" value="WH_DNA-bd_sf"/>
</dbReference>
<evidence type="ECO:0000259" key="6">
    <source>
        <dbReference type="PROSITE" id="PS50102"/>
    </source>
</evidence>
<feature type="compositionally biased region" description="Basic and acidic residues" evidence="5">
    <location>
        <begin position="311"/>
        <end position="336"/>
    </location>
</feature>
<dbReference type="Gene3D" id="3.30.70.330">
    <property type="match status" value="1"/>
</dbReference>
<dbReference type="Proteomes" id="UP000034680">
    <property type="component" value="Unassembled WGS sequence"/>
</dbReference>
<organism evidence="8 9">
    <name type="scientific">Diaporthe ampelina</name>
    <dbReference type="NCBI Taxonomy" id="1214573"/>
    <lineage>
        <taxon>Eukaryota</taxon>
        <taxon>Fungi</taxon>
        <taxon>Dikarya</taxon>
        <taxon>Ascomycota</taxon>
        <taxon>Pezizomycotina</taxon>
        <taxon>Sordariomycetes</taxon>
        <taxon>Sordariomycetidae</taxon>
        <taxon>Diaporthales</taxon>
        <taxon>Diaporthaceae</taxon>
        <taxon>Diaporthe</taxon>
    </lineage>
</organism>
<evidence type="ECO:0000256" key="1">
    <source>
        <dbReference type="ARBA" id="ARBA00004123"/>
    </source>
</evidence>
<comment type="caution">
    <text evidence="8">The sequence shown here is derived from an EMBL/GenBank/DDBJ whole genome shotgun (WGS) entry which is preliminary data.</text>
</comment>
<sequence>MADPTTQAEAIQPEASAPVAESTTDAAPAVETTKDEPVKADQTEEAAATEKNGDTAKEAAATENNGDTAKESGDIKEGNGANAHKARSHGHHDSNKRKFDPSVLSVTDDPHLIRVQVEFYFGDNNLPQDKYMWNLTGGFDNNPVPLKKICSFGRMHRFQPYEAVVKALRDSQFLVISGEDGDETVARKVPYKSSRPGDKFPVSVYVKGFGEEQPSTQFDIEAFFAKFGPVNAIRLRRDDDHLFKGSVFAEFDTEEHAKAFLALDPSPKYEGRDLKIMSKRAYVDEKQKLIEEGKLEPSKSRAPRTFWEGQDIIRGRGGFRGDKDDWKARKDHDRRTNNRGGRGGRGRGRGGRGRGGRDFDRNNRRDRDESAGDRKETTEGDKSSDPSGKRSREEDGATAHEPPAKKVDTKAEA</sequence>
<feature type="compositionally biased region" description="Basic and acidic residues" evidence="5">
    <location>
        <begin position="68"/>
        <end position="77"/>
    </location>
</feature>
<protein>
    <submittedName>
        <fullName evidence="8">Putative rna-binding la domain protein</fullName>
    </submittedName>
</protein>
<evidence type="ECO:0000313" key="9">
    <source>
        <dbReference type="Proteomes" id="UP000034680"/>
    </source>
</evidence>
<dbReference type="CDD" id="cd12291">
    <property type="entry name" value="RRM1_La"/>
    <property type="match status" value="1"/>
</dbReference>
<feature type="region of interest" description="Disordered" evidence="5">
    <location>
        <begin position="294"/>
        <end position="413"/>
    </location>
</feature>
<feature type="compositionally biased region" description="Basic residues" evidence="5">
    <location>
        <begin position="342"/>
        <end position="354"/>
    </location>
</feature>
<dbReference type="InterPro" id="IPR006630">
    <property type="entry name" value="La_HTH"/>
</dbReference>
<dbReference type="SUPFAM" id="SSF46785">
    <property type="entry name" value="Winged helix' DNA-binding domain"/>
    <property type="match status" value="1"/>
</dbReference>
<dbReference type="Gene3D" id="1.10.10.10">
    <property type="entry name" value="Winged helix-like DNA-binding domain superfamily/Winged helix DNA-binding domain"/>
    <property type="match status" value="1"/>
</dbReference>
<dbReference type="SUPFAM" id="SSF54928">
    <property type="entry name" value="RNA-binding domain, RBD"/>
    <property type="match status" value="1"/>
</dbReference>
<feature type="compositionally biased region" description="Basic and acidic residues" evidence="5">
    <location>
        <begin position="32"/>
        <end position="42"/>
    </location>
</feature>
<dbReference type="InterPro" id="IPR002344">
    <property type="entry name" value="Lupus_La"/>
</dbReference>
<feature type="domain" description="RRM" evidence="6">
    <location>
        <begin position="202"/>
        <end position="288"/>
    </location>
</feature>
<dbReference type="InterPro" id="IPR012677">
    <property type="entry name" value="Nucleotide-bd_a/b_plait_sf"/>
</dbReference>
<dbReference type="GO" id="GO:0005634">
    <property type="term" value="C:nucleus"/>
    <property type="evidence" value="ECO:0007669"/>
    <property type="project" value="UniProtKB-SubCell"/>
</dbReference>
<feature type="compositionally biased region" description="Basic and acidic residues" evidence="5">
    <location>
        <begin position="91"/>
        <end position="100"/>
    </location>
</feature>
<dbReference type="PANTHER" id="PTHR22792">
    <property type="entry name" value="LUPUS LA PROTEIN-RELATED"/>
    <property type="match status" value="1"/>
</dbReference>
<dbReference type="PRINTS" id="PR00302">
    <property type="entry name" value="LUPUSLA"/>
</dbReference>
<reference evidence="8 9" key="1">
    <citation type="submission" date="2015-05" db="EMBL/GenBank/DDBJ databases">
        <title>Distinctive expansion of gene families associated with plant cell wall degradation and secondary metabolism in the genomes of grapevine trunk pathogens.</title>
        <authorList>
            <person name="Lawrence D.P."/>
            <person name="Travadon R."/>
            <person name="Rolshausen P.E."/>
            <person name="Baumgartner K."/>
        </authorList>
    </citation>
    <scope>NUCLEOTIDE SEQUENCE [LARGE SCALE GENOMIC DNA]</scope>
    <source>
        <strain evidence="8">DA912</strain>
    </source>
</reference>
<accession>A0A0G2FTQ4</accession>
<dbReference type="EMBL" id="LCUC01000082">
    <property type="protein sequence ID" value="KKY37547.1"/>
    <property type="molecule type" value="Genomic_DNA"/>
</dbReference>